<organism evidence="3 4">
    <name type="scientific">Algicella marina</name>
    <dbReference type="NCBI Taxonomy" id="2683284"/>
    <lineage>
        <taxon>Bacteria</taxon>
        <taxon>Pseudomonadati</taxon>
        <taxon>Pseudomonadota</taxon>
        <taxon>Alphaproteobacteria</taxon>
        <taxon>Rhodobacterales</taxon>
        <taxon>Paracoccaceae</taxon>
        <taxon>Algicella</taxon>
    </lineage>
</organism>
<gene>
    <name evidence="3" type="ORF">GO499_00085</name>
</gene>
<dbReference type="InterPro" id="IPR000182">
    <property type="entry name" value="GNAT_dom"/>
</dbReference>
<name>A0A6P1SVX0_9RHOB</name>
<keyword evidence="3" id="KW-0808">Transferase</keyword>
<dbReference type="EMBL" id="CP046620">
    <property type="protein sequence ID" value="QHQ33685.1"/>
    <property type="molecule type" value="Genomic_DNA"/>
</dbReference>
<dbReference type="PROSITE" id="PS51186">
    <property type="entry name" value="GNAT"/>
    <property type="match status" value="1"/>
</dbReference>
<dbReference type="Pfam" id="PF00583">
    <property type="entry name" value="Acetyltransf_1"/>
    <property type="match status" value="1"/>
</dbReference>
<dbReference type="RefSeq" id="WP_161860263.1">
    <property type="nucleotide sequence ID" value="NZ_CP046620.1"/>
</dbReference>
<sequence>MPDGSIDFRPAISGKPAKSPQPRKMSVTHAETIEDIMRVTAIRAAVYMTEQDYGYEEEFDGNDFCATHLIGWVGQEPAACLRIRYFGGFAKIERVAVRPPFRNTRIVFTLVRAAFQHCTRKGFSKVVGHAREDLIPLYKMFGCKVAERSKDTGVYADSNFLYMEMIWEGELPEDAITLSSDPYALIRTEGRWDAPGAMEQGLLDRSDQMAVAAE</sequence>
<evidence type="ECO:0000313" key="3">
    <source>
        <dbReference type="EMBL" id="QHQ33685.1"/>
    </source>
</evidence>
<feature type="region of interest" description="Disordered" evidence="1">
    <location>
        <begin position="1"/>
        <end position="26"/>
    </location>
</feature>
<dbReference type="CDD" id="cd04301">
    <property type="entry name" value="NAT_SF"/>
    <property type="match status" value="1"/>
</dbReference>
<accession>A0A6P1SVX0</accession>
<dbReference type="KEGG" id="amaq:GO499_00085"/>
<dbReference type="InterPro" id="IPR016181">
    <property type="entry name" value="Acyl_CoA_acyltransferase"/>
</dbReference>
<evidence type="ECO:0000259" key="2">
    <source>
        <dbReference type="PROSITE" id="PS51186"/>
    </source>
</evidence>
<dbReference type="Gene3D" id="3.40.630.30">
    <property type="match status" value="1"/>
</dbReference>
<feature type="domain" description="N-acetyltransferase" evidence="2">
    <location>
        <begin position="25"/>
        <end position="168"/>
    </location>
</feature>
<dbReference type="SUPFAM" id="SSF55729">
    <property type="entry name" value="Acyl-CoA N-acyltransferases (Nat)"/>
    <property type="match status" value="1"/>
</dbReference>
<keyword evidence="4" id="KW-1185">Reference proteome</keyword>
<evidence type="ECO:0000256" key="1">
    <source>
        <dbReference type="SAM" id="MobiDB-lite"/>
    </source>
</evidence>
<evidence type="ECO:0000313" key="4">
    <source>
        <dbReference type="Proteomes" id="UP000464495"/>
    </source>
</evidence>
<dbReference type="Proteomes" id="UP000464495">
    <property type="component" value="Chromosome"/>
</dbReference>
<protein>
    <submittedName>
        <fullName evidence="3">GNAT family N-acetyltransferase</fullName>
    </submittedName>
</protein>
<dbReference type="GO" id="GO:0016747">
    <property type="term" value="F:acyltransferase activity, transferring groups other than amino-acyl groups"/>
    <property type="evidence" value="ECO:0007669"/>
    <property type="project" value="InterPro"/>
</dbReference>
<reference evidence="3 4" key="1">
    <citation type="submission" date="2019-12" db="EMBL/GenBank/DDBJ databases">
        <title>Complete genome sequence of Algicella marina strain 9Alg 56(T) isolated from the red alga Tichocarpus crinitus.</title>
        <authorList>
            <person name="Kim S.-G."/>
            <person name="Nedashkovskaya O.I."/>
        </authorList>
    </citation>
    <scope>NUCLEOTIDE SEQUENCE [LARGE SCALE GENOMIC DNA]</scope>
    <source>
        <strain evidence="3 4">9Alg 56</strain>
    </source>
</reference>
<proteinExistence type="predicted"/>
<dbReference type="AlphaFoldDB" id="A0A6P1SVX0"/>